<dbReference type="EMBL" id="VBTH01000017">
    <property type="protein sequence ID" value="TLQ03642.1"/>
    <property type="molecule type" value="Genomic_DNA"/>
</dbReference>
<dbReference type="OrthoDB" id="2243334at2"/>
<proteinExistence type="predicted"/>
<dbReference type="AlphaFoldDB" id="A0A5R9BUM9"/>
<feature type="region of interest" description="Disordered" evidence="1">
    <location>
        <begin position="363"/>
        <end position="387"/>
    </location>
</feature>
<protein>
    <submittedName>
        <fullName evidence="2">Phage portal protein</fullName>
    </submittedName>
</protein>
<dbReference type="Pfam" id="PF04860">
    <property type="entry name" value="Phage_portal"/>
    <property type="match status" value="1"/>
</dbReference>
<dbReference type="InterPro" id="IPR006427">
    <property type="entry name" value="Portal_HK97"/>
</dbReference>
<dbReference type="InterPro" id="IPR006944">
    <property type="entry name" value="Phage/GTA_portal"/>
</dbReference>
<name>A0A5R9BUM9_9LACO</name>
<comment type="caution">
    <text evidence="2">The sequence shown here is derived from an EMBL/GenBank/DDBJ whole genome shotgun (WGS) entry which is preliminary data.</text>
</comment>
<dbReference type="RefSeq" id="WP_138474748.1">
    <property type="nucleotide sequence ID" value="NZ_VBTH01000017.1"/>
</dbReference>
<gene>
    <name evidence="2" type="ORF">FEZ51_08535</name>
</gene>
<organism evidence="2 3">
    <name type="scientific">Pediococcus stilesii</name>
    <dbReference type="NCBI Taxonomy" id="331679"/>
    <lineage>
        <taxon>Bacteria</taxon>
        <taxon>Bacillati</taxon>
        <taxon>Bacillota</taxon>
        <taxon>Bacilli</taxon>
        <taxon>Lactobacillales</taxon>
        <taxon>Lactobacillaceae</taxon>
        <taxon>Pediococcus</taxon>
    </lineage>
</organism>
<dbReference type="NCBIfam" id="TIGR01537">
    <property type="entry name" value="portal_HK97"/>
    <property type="match status" value="1"/>
</dbReference>
<evidence type="ECO:0000313" key="2">
    <source>
        <dbReference type="EMBL" id="TLQ03642.1"/>
    </source>
</evidence>
<evidence type="ECO:0000256" key="1">
    <source>
        <dbReference type="SAM" id="MobiDB-lite"/>
    </source>
</evidence>
<sequence>MPVFSISGRPGNSVDTSEAIEYLTGRNSSNEYISANKALKNSDIYSAIYQLSGDLASVHYLANKRPIQGLINNPSQTSNTHAFWQAVFAQLLLSGESFIYRWRNINGTDLRWEYVRPSQVSTFLLEDGSGLYYNITFDEPDVGIKQYVPQSDVLHFRLLSKNGGMTGISPLSALNSELQIKKASNRLTLDALRKAIISPGILKITHGGLLNAKDKASRSKKFMSQVDNSDGGPVVLDDLEEYTPLEIKSNIAQLLSQTDWTSKQIAKIYGIPDSYLNGQGDQQSSLDQIKGMYANTLNRYTQSILGELNTKTNADIEADIRPAIDPVGDSYATNVAALTKDGILANNQAVWLLQEREYLPESLPEATKNLNSLKGGDKDDKENTDQG</sequence>
<accession>A0A5R9BUM9</accession>
<evidence type="ECO:0000313" key="3">
    <source>
        <dbReference type="Proteomes" id="UP000305541"/>
    </source>
</evidence>
<dbReference type="Proteomes" id="UP000305541">
    <property type="component" value="Unassembled WGS sequence"/>
</dbReference>
<reference evidence="2 3" key="1">
    <citation type="submission" date="2019-05" db="EMBL/GenBank/DDBJ databases">
        <title>The metagenome of a microbial culture collection derived from dairy environment covers the genomic content of the human microbiome.</title>
        <authorList>
            <person name="Roder T."/>
            <person name="Wuthrich D."/>
            <person name="Sattari Z."/>
            <person name="Von Ah U."/>
            <person name="Bar C."/>
            <person name="Ronchi F."/>
            <person name="Macpherson A.J."/>
            <person name="Ganal-Vonarburg S.C."/>
            <person name="Bruggmann R."/>
            <person name="Vergeres G."/>
        </authorList>
    </citation>
    <scope>NUCLEOTIDE SEQUENCE [LARGE SCALE GENOMIC DNA]</scope>
    <source>
        <strain evidence="2 3">FAM 18815</strain>
    </source>
</reference>
<feature type="compositionally biased region" description="Basic and acidic residues" evidence="1">
    <location>
        <begin position="375"/>
        <end position="387"/>
    </location>
</feature>